<evidence type="ECO:0000313" key="4">
    <source>
        <dbReference type="Proteomes" id="UP001589753"/>
    </source>
</evidence>
<comment type="caution">
    <text evidence="3">The sequence shown here is derived from an EMBL/GenBank/DDBJ whole genome shotgun (WGS) entry which is preliminary data.</text>
</comment>
<dbReference type="PROSITE" id="PS50801">
    <property type="entry name" value="STAS"/>
    <property type="match status" value="1"/>
</dbReference>
<organism evidence="3 4">
    <name type="scientific">Streptomyces heliomycini</name>
    <dbReference type="NCBI Taxonomy" id="284032"/>
    <lineage>
        <taxon>Bacteria</taxon>
        <taxon>Bacillati</taxon>
        <taxon>Actinomycetota</taxon>
        <taxon>Actinomycetes</taxon>
        <taxon>Kitasatosporales</taxon>
        <taxon>Streptomycetaceae</taxon>
        <taxon>Streptomyces</taxon>
    </lineage>
</organism>
<reference evidence="3 4" key="1">
    <citation type="submission" date="2024-09" db="EMBL/GenBank/DDBJ databases">
        <authorList>
            <person name="Sun Q."/>
            <person name="Mori K."/>
        </authorList>
    </citation>
    <scope>NUCLEOTIDE SEQUENCE [LARGE SCALE GENOMIC DNA]</scope>
    <source>
        <strain evidence="3 4">JCM 9767</strain>
    </source>
</reference>
<dbReference type="InterPro" id="IPR002645">
    <property type="entry name" value="STAS_dom"/>
</dbReference>
<evidence type="ECO:0000313" key="3">
    <source>
        <dbReference type="EMBL" id="MFB9352247.1"/>
    </source>
</evidence>
<dbReference type="SUPFAM" id="SSF52091">
    <property type="entry name" value="SpoIIaa-like"/>
    <property type="match status" value="1"/>
</dbReference>
<gene>
    <name evidence="3" type="ORF">ACFFUA_33380</name>
</gene>
<evidence type="ECO:0000256" key="1">
    <source>
        <dbReference type="SAM" id="MobiDB-lite"/>
    </source>
</evidence>
<keyword evidence="4" id="KW-1185">Reference proteome</keyword>
<accession>A0ABV5LKV6</accession>
<dbReference type="Proteomes" id="UP001589753">
    <property type="component" value="Unassembled WGS sequence"/>
</dbReference>
<dbReference type="InterPro" id="IPR036513">
    <property type="entry name" value="STAS_dom_sf"/>
</dbReference>
<dbReference type="CDD" id="cd07043">
    <property type="entry name" value="STAS_anti-anti-sigma_factors"/>
    <property type="match status" value="1"/>
</dbReference>
<dbReference type="EMBL" id="JBHMDI010000167">
    <property type="protein sequence ID" value="MFB9352247.1"/>
    <property type="molecule type" value="Genomic_DNA"/>
</dbReference>
<feature type="compositionally biased region" description="Basic and acidic residues" evidence="1">
    <location>
        <begin position="86"/>
        <end position="107"/>
    </location>
</feature>
<proteinExistence type="predicted"/>
<sequence>MYLAGELDADTAPGLRADLTALAARSTGGLLVLDLSGITFCDSAGLYALLGIRQALPLTGVDVSFTRAGAVVRTAAERAGLTTHLALREDSRPGGHEGARFPREAGRDTSVAPADELRERAVRGGPESRPAARPGDGR</sequence>
<dbReference type="Pfam" id="PF01740">
    <property type="entry name" value="STAS"/>
    <property type="match status" value="1"/>
</dbReference>
<name>A0ABV5LKV6_9ACTN</name>
<evidence type="ECO:0000259" key="2">
    <source>
        <dbReference type="PROSITE" id="PS50801"/>
    </source>
</evidence>
<dbReference type="RefSeq" id="WP_380957183.1">
    <property type="nucleotide sequence ID" value="NZ_JBHMDI010000167.1"/>
</dbReference>
<dbReference type="Gene3D" id="3.30.750.24">
    <property type="entry name" value="STAS domain"/>
    <property type="match status" value="1"/>
</dbReference>
<feature type="domain" description="STAS" evidence="2">
    <location>
        <begin position="1"/>
        <end position="81"/>
    </location>
</feature>
<protein>
    <submittedName>
        <fullName evidence="3">STAS domain-containing protein</fullName>
    </submittedName>
</protein>
<feature type="region of interest" description="Disordered" evidence="1">
    <location>
        <begin position="83"/>
        <end position="138"/>
    </location>
</feature>